<feature type="region of interest" description="Disordered" evidence="2">
    <location>
        <begin position="514"/>
        <end position="533"/>
    </location>
</feature>
<dbReference type="SMART" id="SM00060">
    <property type="entry name" value="FN3"/>
    <property type="match status" value="12"/>
</dbReference>
<reference evidence="4" key="2">
    <citation type="submission" date="2025-09" db="UniProtKB">
        <authorList>
            <consortium name="Ensembl"/>
        </authorList>
    </citation>
    <scope>IDENTIFICATION</scope>
</reference>
<dbReference type="Pfam" id="PF00041">
    <property type="entry name" value="fn3"/>
    <property type="match status" value="12"/>
</dbReference>
<keyword evidence="1" id="KW-0677">Repeat</keyword>
<feature type="compositionally biased region" description="Polar residues" evidence="2">
    <location>
        <begin position="514"/>
        <end position="524"/>
    </location>
</feature>
<dbReference type="FunFam" id="2.60.40.10:FF:000024">
    <property type="entry name" value="Tenascin-X"/>
    <property type="match status" value="5"/>
</dbReference>
<accession>A0A670ZL09</accession>
<feature type="domain" description="Fibronectin type-III" evidence="3">
    <location>
        <begin position="224"/>
        <end position="314"/>
    </location>
</feature>
<dbReference type="Gene3D" id="2.60.40.10">
    <property type="entry name" value="Immunoglobulins"/>
    <property type="match status" value="12"/>
</dbReference>
<evidence type="ECO:0000259" key="3">
    <source>
        <dbReference type="PROSITE" id="PS50853"/>
    </source>
</evidence>
<feature type="domain" description="Fibronectin type-III" evidence="3">
    <location>
        <begin position="640"/>
        <end position="734"/>
    </location>
</feature>
<protein>
    <recommendedName>
        <fullName evidence="3">Fibronectin type-III domain-containing protein</fullName>
    </recommendedName>
</protein>
<dbReference type="GO" id="GO:0005615">
    <property type="term" value="C:extracellular space"/>
    <property type="evidence" value="ECO:0007669"/>
    <property type="project" value="TreeGrafter"/>
</dbReference>
<feature type="domain" description="Fibronectin type-III" evidence="3">
    <location>
        <begin position="437"/>
        <end position="525"/>
    </location>
</feature>
<feature type="domain" description="Fibronectin type-III" evidence="3">
    <location>
        <begin position="536"/>
        <end position="626"/>
    </location>
</feature>
<dbReference type="PROSITE" id="PS50853">
    <property type="entry name" value="FN3"/>
    <property type="match status" value="12"/>
</dbReference>
<dbReference type="InterPro" id="IPR003961">
    <property type="entry name" value="FN3_dom"/>
</dbReference>
<feature type="domain" description="Fibronectin type-III" evidence="3">
    <location>
        <begin position="748"/>
        <end position="838"/>
    </location>
</feature>
<dbReference type="InterPro" id="IPR036116">
    <property type="entry name" value="FN3_sf"/>
</dbReference>
<feature type="domain" description="Fibronectin type-III" evidence="3">
    <location>
        <begin position="28"/>
        <end position="117"/>
    </location>
</feature>
<dbReference type="GeneTree" id="ENSGT00940000155565"/>
<feature type="region of interest" description="Disordered" evidence="2">
    <location>
        <begin position="719"/>
        <end position="739"/>
    </location>
</feature>
<dbReference type="Ensembl" id="ENSPTXT00000024262.1">
    <property type="protein sequence ID" value="ENSPTXP00000023533.1"/>
    <property type="gene ID" value="ENSPTXG00000016351.1"/>
</dbReference>
<feature type="domain" description="Fibronectin type-III" evidence="3">
    <location>
        <begin position="332"/>
        <end position="422"/>
    </location>
</feature>
<feature type="domain" description="Fibronectin type-III" evidence="3">
    <location>
        <begin position="1045"/>
        <end position="1133"/>
    </location>
</feature>
<organism evidence="4 5">
    <name type="scientific">Pseudonaja textilis</name>
    <name type="common">Eastern brown snake</name>
    <dbReference type="NCBI Taxonomy" id="8673"/>
    <lineage>
        <taxon>Eukaryota</taxon>
        <taxon>Metazoa</taxon>
        <taxon>Chordata</taxon>
        <taxon>Craniata</taxon>
        <taxon>Vertebrata</taxon>
        <taxon>Euteleostomi</taxon>
        <taxon>Lepidosauria</taxon>
        <taxon>Squamata</taxon>
        <taxon>Bifurcata</taxon>
        <taxon>Unidentata</taxon>
        <taxon>Episquamata</taxon>
        <taxon>Toxicofera</taxon>
        <taxon>Serpentes</taxon>
        <taxon>Colubroidea</taxon>
        <taxon>Elapidae</taxon>
        <taxon>Hydrophiinae</taxon>
        <taxon>Pseudonaja</taxon>
    </lineage>
</organism>
<feature type="compositionally biased region" description="Polar residues" evidence="2">
    <location>
        <begin position="721"/>
        <end position="739"/>
    </location>
</feature>
<dbReference type="SUPFAM" id="SSF49265">
    <property type="entry name" value="Fibronectin type III"/>
    <property type="match status" value="7"/>
</dbReference>
<keyword evidence="5" id="KW-1185">Reference proteome</keyword>
<sequence>RVGLDDLQAAVQKPKKEKPDETIGIKPSLGEFSVLDVTSDTIRLYWTVPTGSFDSFLIQYKDADGQPQALPVEGGSNEVTVTNLVPSRRYKFNLYGVSGRKRSSPLSTDATTDCSSYPIHLGELSVLDATSDSVRLHWTVSTGSFDSFLIQYKDADGQPQALPVEGDSREVTVTNLVPSRRYKFNLYGVSGRKRSSPISTFAPFLSVLVPFTETETEPIPVQPSLGEFSVLDVTSDTVRLFWTVSTGSFDSFLIQYKDADGQPQALQVEESSREVTVTNLAPSRRYKFNLYGVFGRKRSSPLSTNAITGQLEDSAWLIPLADSKEPVPIQPSLGELSVFDVTSNSVRLYWTIPTGSFDSFLIQYNDADGQPQALPIDGGSNQVTVANLAPSHRYKFNLYGISGHKRSNPLSIDATTGQLQKTFCLEDSKEAIPVQPSLGDFTVLDVTSNSVRLHWTVPTGTYDSFLILYKDADGRSQMLPVEGDSREVTVTNLVPSRRYKFNLYGVFGHKRSSPLSTDATTAHPGNSEEPIPVQPSLGEFSVLDVTSDSVRLHWTVPTGNFDSFLIQYKDADGQPQVLPVEGGSNEVTVSNLVPSRRYKFNLYGISGHKRSSPLSTDATTGHSVSAAVWPTHPRSENATPPQPSLGEFSVRDVTSDSVRLHWTVPTGSFDSFLVQYKDADGQPQALPVEGGSTEVTVSNLVPSRRYKFNLYGISGRKRTGPLSTDATTGHISQGPPTYSEQPIPVQPSLGEFSVVDVTTDSVHLHWTVPTGRFDSFLVQYKDADGQPQALPVEGGSNEITVTNLVPSRRYKFNLYGVSGRKRSSPLSTDATTGQFQESEWPGFFTQIPEEPIPPSLGEFSVLDVTSDSVRLHWTVPTGRFDSFLIQYKDTDGQPQALPVEGGSTEVTVTNLAPSRRYKFTLYGVSGRKRSSPLSTDTTTGQLQDMPIPIQPSLGEFSVLDVTNDSVRLHWTVPTGNFDSFLVQYKDADGQPQALPVEGGSNEVTVTNLTPSHRYKFNLYGVSGRKRSGPLSTDATTEAISIQPTLGELSVLDVTSNSVHLYWTVPTGTFDSFLIQYKDADGRPQVLPVDGGLREVTVTNLAPSHRYKFLLYGVSGRNKIRVLSADAFTATPKPSLGELSISEATSNSVLLSWTISTGSFDSFLLQYKDEEGRTQRLTVEGDSREVTVLNLAPSHKYKFNLYGISGEKRIGPLSSEATTGYTITSEYLGGAVVRVQYCRALLLIIGCLQFGSTNPTRLKVDSAFHPSKQRCGIQQVLASSGEPVAEILSNLENRQIPTSH</sequence>
<name>A0A670ZL09_PSETE</name>
<dbReference type="PANTHER" id="PTHR46708:SF3">
    <property type="entry name" value="TENASCIN-X"/>
    <property type="match status" value="1"/>
</dbReference>
<dbReference type="InterPro" id="IPR050991">
    <property type="entry name" value="ECM_Regulatory_Proteins"/>
</dbReference>
<evidence type="ECO:0000313" key="5">
    <source>
        <dbReference type="Proteomes" id="UP000472273"/>
    </source>
</evidence>
<dbReference type="InterPro" id="IPR013783">
    <property type="entry name" value="Ig-like_fold"/>
</dbReference>
<reference evidence="4" key="1">
    <citation type="submission" date="2025-08" db="UniProtKB">
        <authorList>
            <consortium name="Ensembl"/>
        </authorList>
    </citation>
    <scope>IDENTIFICATION</scope>
</reference>
<dbReference type="Proteomes" id="UP000472273">
    <property type="component" value="Unplaced"/>
</dbReference>
<evidence type="ECO:0000256" key="1">
    <source>
        <dbReference type="ARBA" id="ARBA00022737"/>
    </source>
</evidence>
<feature type="domain" description="Fibronectin type-III" evidence="3">
    <location>
        <begin position="120"/>
        <end position="210"/>
    </location>
</feature>
<evidence type="ECO:0000256" key="2">
    <source>
        <dbReference type="SAM" id="MobiDB-lite"/>
    </source>
</evidence>
<dbReference type="GO" id="GO:0031175">
    <property type="term" value="P:neuron projection development"/>
    <property type="evidence" value="ECO:0007669"/>
    <property type="project" value="TreeGrafter"/>
</dbReference>
<dbReference type="CDD" id="cd00063">
    <property type="entry name" value="FN3"/>
    <property type="match status" value="12"/>
</dbReference>
<dbReference type="GO" id="GO:0030155">
    <property type="term" value="P:regulation of cell adhesion"/>
    <property type="evidence" value="ECO:0007669"/>
    <property type="project" value="TreeGrafter"/>
</dbReference>
<feature type="domain" description="Fibronectin type-III" evidence="3">
    <location>
        <begin position="952"/>
        <end position="1044"/>
    </location>
</feature>
<feature type="domain" description="Fibronectin type-III" evidence="3">
    <location>
        <begin position="1134"/>
        <end position="1226"/>
    </location>
</feature>
<evidence type="ECO:0000313" key="4">
    <source>
        <dbReference type="Ensembl" id="ENSPTXP00000023533.1"/>
    </source>
</evidence>
<proteinExistence type="predicted"/>
<feature type="domain" description="Fibronectin type-III" evidence="3">
    <location>
        <begin position="853"/>
        <end position="945"/>
    </location>
</feature>
<dbReference type="PANTHER" id="PTHR46708">
    <property type="entry name" value="TENASCIN"/>
    <property type="match status" value="1"/>
</dbReference>